<name>A0ABU7FWA0_9ACTN</name>
<evidence type="ECO:0000313" key="2">
    <source>
        <dbReference type="Proteomes" id="UP001333996"/>
    </source>
</evidence>
<comment type="caution">
    <text evidence="1">The sequence shown here is derived from an EMBL/GenBank/DDBJ whole genome shotgun (WGS) entry which is preliminary data.</text>
</comment>
<proteinExistence type="predicted"/>
<dbReference type="EMBL" id="JAYWVC010000372">
    <property type="protein sequence ID" value="MED7828392.1"/>
    <property type="molecule type" value="Genomic_DNA"/>
</dbReference>
<feature type="non-terminal residue" evidence="1">
    <location>
        <position position="78"/>
    </location>
</feature>
<dbReference type="Proteomes" id="UP001333996">
    <property type="component" value="Unassembled WGS sequence"/>
</dbReference>
<evidence type="ECO:0000313" key="1">
    <source>
        <dbReference type="EMBL" id="MED7828392.1"/>
    </source>
</evidence>
<sequence>MQEAATGTGERTACHRCGPYFVITAKEVSVSPESTNTVTADREVGTPAQKAVADARSSVSGRPLEVQFNVGEERGWDP</sequence>
<protein>
    <submittedName>
        <fullName evidence="1">Uncharacterized protein</fullName>
    </submittedName>
</protein>
<keyword evidence="2" id="KW-1185">Reference proteome</keyword>
<reference evidence="1" key="1">
    <citation type="submission" date="2024-01" db="EMBL/GenBank/DDBJ databases">
        <title>First draft genome sequence data of TA4-1, the type strain of Gram-positive actinobacterium Streptomyces chiangmaiensis.</title>
        <authorList>
            <person name="Yasawong M."/>
            <person name="Nantapong N."/>
        </authorList>
    </citation>
    <scope>NUCLEOTIDE SEQUENCE</scope>
    <source>
        <strain evidence="1">TA4-1</strain>
    </source>
</reference>
<accession>A0ABU7FWA0</accession>
<gene>
    <name evidence="1" type="ORF">VXC91_42670</name>
</gene>
<organism evidence="1 2">
    <name type="scientific">Streptomyces chiangmaiensis</name>
    <dbReference type="NCBI Taxonomy" id="766497"/>
    <lineage>
        <taxon>Bacteria</taxon>
        <taxon>Bacillati</taxon>
        <taxon>Actinomycetota</taxon>
        <taxon>Actinomycetes</taxon>
        <taxon>Kitasatosporales</taxon>
        <taxon>Streptomycetaceae</taxon>
        <taxon>Streptomyces</taxon>
    </lineage>
</organism>